<gene>
    <name evidence="1" type="ORF">SB48_HM08orf02057</name>
</gene>
<evidence type="ECO:0000313" key="1">
    <source>
        <dbReference type="EMBL" id="AJO22110.1"/>
    </source>
</evidence>
<proteinExistence type="predicted"/>
<evidence type="ECO:0000313" key="2">
    <source>
        <dbReference type="Proteomes" id="UP000032024"/>
    </source>
</evidence>
<name>A0AAN0WAS6_HEYCO</name>
<organism evidence="1 2">
    <name type="scientific">Heyndrickxia coagulans</name>
    <name type="common">Weizmannia coagulans</name>
    <dbReference type="NCBI Taxonomy" id="1398"/>
    <lineage>
        <taxon>Bacteria</taxon>
        <taxon>Bacillati</taxon>
        <taxon>Bacillota</taxon>
        <taxon>Bacilli</taxon>
        <taxon>Bacillales</taxon>
        <taxon>Bacillaceae</taxon>
        <taxon>Heyndrickxia</taxon>
    </lineage>
</organism>
<dbReference type="Proteomes" id="UP000032024">
    <property type="component" value="Chromosome"/>
</dbReference>
<dbReference type="EMBL" id="CP010525">
    <property type="protein sequence ID" value="AJO22110.1"/>
    <property type="molecule type" value="Genomic_DNA"/>
</dbReference>
<reference evidence="2" key="1">
    <citation type="submission" date="2015-01" db="EMBL/GenBank/DDBJ databases">
        <title>Comparative genome analysis of Bacillus coagulans HM-08, Clostridium butyricum HM-68, Bacillus subtilis HM-66 and Bacillus paralicheniformis BL-09.</title>
        <authorList>
            <person name="Zhang H."/>
        </authorList>
    </citation>
    <scope>NUCLEOTIDE SEQUENCE [LARGE SCALE GENOMIC DNA]</scope>
    <source>
        <strain evidence="2">HM-08</strain>
    </source>
</reference>
<protein>
    <submittedName>
        <fullName evidence="1">Uncharacterized protein</fullName>
    </submittedName>
</protein>
<sequence length="38" mass="4431">MYQGIMLIIQVRNLRYEKLPRPAMIAYLYGGLAEGIQF</sequence>
<keyword evidence="2" id="KW-1185">Reference proteome</keyword>
<accession>A0AAN0WAS6</accession>
<dbReference type="AlphaFoldDB" id="A0AAN0WAS6"/>